<accession>A0A6H9SCT6</accession>
<name>A0A6H9SCT6_9PSED</name>
<gene>
    <name evidence="2" type="ORF">F7R03_28670</name>
</gene>
<protein>
    <submittedName>
        <fullName evidence="2">Toxin</fullName>
    </submittedName>
</protein>
<comment type="caution">
    <text evidence="2">The sequence shown here is derived from an EMBL/GenBank/DDBJ whole genome shotgun (WGS) entry which is preliminary data.</text>
</comment>
<evidence type="ECO:0000313" key="2">
    <source>
        <dbReference type="EMBL" id="KAB0560131.1"/>
    </source>
</evidence>
<reference evidence="2 3" key="1">
    <citation type="submission" date="2019-09" db="EMBL/GenBank/DDBJ databases">
        <title>Draft genome sequences of 48 bacterial type strains from the CCUG.</title>
        <authorList>
            <person name="Tunovic T."/>
            <person name="Pineiro-Iglesias B."/>
            <person name="Unosson C."/>
            <person name="Inganas E."/>
            <person name="Ohlen M."/>
            <person name="Cardew S."/>
            <person name="Jensie-Markopoulos S."/>
            <person name="Salva-Serra F."/>
            <person name="Jaen-Luchoro D."/>
            <person name="Karlsson R."/>
            <person name="Svensson-Stadler L."/>
            <person name="Chun J."/>
            <person name="Moore E."/>
        </authorList>
    </citation>
    <scope>NUCLEOTIDE SEQUENCE [LARGE SCALE GENOMIC DNA]</scope>
    <source>
        <strain evidence="2 3">CCUG 51524</strain>
    </source>
</reference>
<evidence type="ECO:0000256" key="1">
    <source>
        <dbReference type="SAM" id="MobiDB-lite"/>
    </source>
</evidence>
<proteinExistence type="predicted"/>
<sequence>MATRKKDIPQVRNPPGGDGHHVTYRDMTASELAEREARQLAYEAMLARQAAYERERWATVDKKPVFSVTGSVFAKSCKLPDGIIDYSNPSGYVPADLVKQYG</sequence>
<organism evidence="2 3">
    <name type="scientific">Pseudomonas palleroniana</name>
    <dbReference type="NCBI Taxonomy" id="191390"/>
    <lineage>
        <taxon>Bacteria</taxon>
        <taxon>Pseudomonadati</taxon>
        <taxon>Pseudomonadota</taxon>
        <taxon>Gammaproteobacteria</taxon>
        <taxon>Pseudomonadales</taxon>
        <taxon>Pseudomonadaceae</taxon>
        <taxon>Pseudomonas</taxon>
    </lineage>
</organism>
<evidence type="ECO:0000313" key="3">
    <source>
        <dbReference type="Proteomes" id="UP000423257"/>
    </source>
</evidence>
<dbReference type="Proteomes" id="UP000423257">
    <property type="component" value="Unassembled WGS sequence"/>
</dbReference>
<dbReference type="AlphaFoldDB" id="A0A6H9SCT6"/>
<dbReference type="EMBL" id="VZPQ01000167">
    <property type="protein sequence ID" value="KAB0560131.1"/>
    <property type="molecule type" value="Genomic_DNA"/>
</dbReference>
<feature type="non-terminal residue" evidence="2">
    <location>
        <position position="102"/>
    </location>
</feature>
<feature type="region of interest" description="Disordered" evidence="1">
    <location>
        <begin position="1"/>
        <end position="23"/>
    </location>
</feature>